<feature type="region of interest" description="Disordered" evidence="1">
    <location>
        <begin position="221"/>
        <end position="344"/>
    </location>
</feature>
<sequence length="360" mass="37785">MRAPVDTGCQLPTPGPSTRLGGTRLWAARLRQRLARLGGSVHTHKHNVLAATAYMPMREVRSELVVRPEARLSTWRSTTQSQSQSRSGSAITDTKSTAQRAIQRHEQGSGPPVGPHGPSCPAHVQCSSERPGGSSVQPYCGDIVNRLREIPLGRGKPVTVRCGAGSGQDEPGLGTHARDRDRDWEGAFKRVAPSACSGVGIGIWGRVTGQRRQLACWPPGDAPPAPPLPIARRPSIDQGGPGLVIADGAWRSSGEQDEPLGPWEQSLADSAASSSGSSSPERWLDGVADRAVGSGQGHSHVGRPGASATLDDLNAKKEIGRRSQSANRSAALDEPALADTSPASLAWEQGCQDGFAGSDT</sequence>
<feature type="region of interest" description="Disordered" evidence="1">
    <location>
        <begin position="72"/>
        <end position="135"/>
    </location>
</feature>
<organism evidence="2 3">
    <name type="scientific">Purpureocillium lilacinum</name>
    <name type="common">Paecilomyces lilacinus</name>
    <dbReference type="NCBI Taxonomy" id="33203"/>
    <lineage>
        <taxon>Eukaryota</taxon>
        <taxon>Fungi</taxon>
        <taxon>Dikarya</taxon>
        <taxon>Ascomycota</taxon>
        <taxon>Pezizomycotina</taxon>
        <taxon>Sordariomycetes</taxon>
        <taxon>Hypocreomycetidae</taxon>
        <taxon>Hypocreales</taxon>
        <taxon>Ophiocordycipitaceae</taxon>
        <taxon>Purpureocillium</taxon>
    </lineage>
</organism>
<keyword evidence="3" id="KW-1185">Reference proteome</keyword>
<dbReference type="EMBL" id="JAWRVI010000006">
    <property type="protein sequence ID" value="KAK4093283.1"/>
    <property type="molecule type" value="Genomic_DNA"/>
</dbReference>
<reference evidence="2 3" key="1">
    <citation type="journal article" date="2024" name="Microbiol. Resour. Announc.">
        <title>Genome annotations for the ascomycete fungi Trichoderma harzianum, Trichoderma aggressivum, and Purpureocillium lilacinum.</title>
        <authorList>
            <person name="Beijen E.P.W."/>
            <person name="Ohm R.A."/>
        </authorList>
    </citation>
    <scope>NUCLEOTIDE SEQUENCE [LARGE SCALE GENOMIC DNA]</scope>
    <source>
        <strain evidence="2 3">CBS 150709</strain>
    </source>
</reference>
<feature type="compositionally biased region" description="Low complexity" evidence="1">
    <location>
        <begin position="72"/>
        <end position="89"/>
    </location>
</feature>
<accession>A0ABR0CA66</accession>
<feature type="region of interest" description="Disordered" evidence="1">
    <location>
        <begin position="1"/>
        <end position="20"/>
    </location>
</feature>
<feature type="compositionally biased region" description="Polar residues" evidence="1">
    <location>
        <begin position="90"/>
        <end position="100"/>
    </location>
</feature>
<protein>
    <submittedName>
        <fullName evidence="2">Uncharacterized protein</fullName>
    </submittedName>
</protein>
<gene>
    <name evidence="2" type="ORF">Purlil1_2440</name>
</gene>
<dbReference type="Proteomes" id="UP001287286">
    <property type="component" value="Unassembled WGS sequence"/>
</dbReference>
<evidence type="ECO:0000313" key="2">
    <source>
        <dbReference type="EMBL" id="KAK4093283.1"/>
    </source>
</evidence>
<evidence type="ECO:0000256" key="1">
    <source>
        <dbReference type="SAM" id="MobiDB-lite"/>
    </source>
</evidence>
<evidence type="ECO:0000313" key="3">
    <source>
        <dbReference type="Proteomes" id="UP001287286"/>
    </source>
</evidence>
<feature type="compositionally biased region" description="Low complexity" evidence="1">
    <location>
        <begin position="266"/>
        <end position="279"/>
    </location>
</feature>
<comment type="caution">
    <text evidence="2">The sequence shown here is derived from an EMBL/GenBank/DDBJ whole genome shotgun (WGS) entry which is preliminary data.</text>
</comment>
<proteinExistence type="predicted"/>
<name>A0ABR0CA66_PURLI</name>